<name>A0AAE0KYE4_9CHLO</name>
<dbReference type="AlphaFoldDB" id="A0AAE0KYE4"/>
<sequence length="388" mass="42617">YMGLLTMMVACASPKSLEAHKVGRRASGRCNCAGLFCCVFYVPLLAGCLALSLTVLDDSCGLMISGTAASNGKGLLQVNADYSVEVGDTTVDLSASIVQIVRCPEGCSAPGSVGCDSGNNLVSLLSLQDEFNYTSNIQDPLQELRDAGAELNVTEDVASAKASLNSEDVANALAYDLKQDWNMSYYDEQFAELVDVLPNSTDSSQQGRWEAVWQEYPPSAETVESNMALLQEVEYAWYLVRAVDGNLTRATELQASLNLSLDHINSYLDQIEFEVDQARKDLELQEKALEDLVHFVFSESFGYMRCGWIGSSYKKLVEDQLCGDVSNALESCKTWLAAGAAMVYLSMITSLHLWQHVDWDVVSNVQNGHHDERSAQLLYSERNDGYHP</sequence>
<reference evidence="1 2" key="1">
    <citation type="journal article" date="2015" name="Genome Biol. Evol.">
        <title>Comparative Genomics of a Bacterivorous Green Alga Reveals Evolutionary Causalities and Consequences of Phago-Mixotrophic Mode of Nutrition.</title>
        <authorList>
            <person name="Burns J.A."/>
            <person name="Paasch A."/>
            <person name="Narechania A."/>
            <person name="Kim E."/>
        </authorList>
    </citation>
    <scope>NUCLEOTIDE SEQUENCE [LARGE SCALE GENOMIC DNA]</scope>
    <source>
        <strain evidence="1 2">PLY_AMNH</strain>
    </source>
</reference>
<comment type="caution">
    <text evidence="1">The sequence shown here is derived from an EMBL/GenBank/DDBJ whole genome shotgun (WGS) entry which is preliminary data.</text>
</comment>
<protein>
    <submittedName>
        <fullName evidence="1">Uncharacterized protein</fullName>
    </submittedName>
</protein>
<evidence type="ECO:0000313" key="1">
    <source>
        <dbReference type="EMBL" id="KAK3265413.1"/>
    </source>
</evidence>
<feature type="non-terminal residue" evidence="1">
    <location>
        <position position="1"/>
    </location>
</feature>
<dbReference type="EMBL" id="LGRX02013930">
    <property type="protein sequence ID" value="KAK3265413.1"/>
    <property type="molecule type" value="Genomic_DNA"/>
</dbReference>
<organism evidence="1 2">
    <name type="scientific">Cymbomonas tetramitiformis</name>
    <dbReference type="NCBI Taxonomy" id="36881"/>
    <lineage>
        <taxon>Eukaryota</taxon>
        <taxon>Viridiplantae</taxon>
        <taxon>Chlorophyta</taxon>
        <taxon>Pyramimonadophyceae</taxon>
        <taxon>Pyramimonadales</taxon>
        <taxon>Pyramimonadaceae</taxon>
        <taxon>Cymbomonas</taxon>
    </lineage>
</organism>
<proteinExistence type="predicted"/>
<accession>A0AAE0KYE4</accession>
<keyword evidence="2" id="KW-1185">Reference proteome</keyword>
<gene>
    <name evidence="1" type="ORF">CYMTET_25898</name>
</gene>
<evidence type="ECO:0000313" key="2">
    <source>
        <dbReference type="Proteomes" id="UP001190700"/>
    </source>
</evidence>
<dbReference type="Proteomes" id="UP001190700">
    <property type="component" value="Unassembled WGS sequence"/>
</dbReference>